<name>A0A0N1I0Z2_LEPSE</name>
<comment type="caution">
    <text evidence="3">The sequence shown here is derived from an EMBL/GenBank/DDBJ whole genome shotgun (WGS) entry which is preliminary data.</text>
</comment>
<feature type="compositionally biased region" description="Polar residues" evidence="2">
    <location>
        <begin position="38"/>
        <end position="47"/>
    </location>
</feature>
<keyword evidence="4" id="KW-1185">Reference proteome</keyword>
<proteinExistence type="predicted"/>
<feature type="compositionally biased region" description="Low complexity" evidence="2">
    <location>
        <begin position="531"/>
        <end position="540"/>
    </location>
</feature>
<dbReference type="Proteomes" id="UP000038009">
    <property type="component" value="Unassembled WGS sequence"/>
</dbReference>
<feature type="region of interest" description="Disordered" evidence="2">
    <location>
        <begin position="356"/>
        <end position="377"/>
    </location>
</feature>
<feature type="region of interest" description="Disordered" evidence="2">
    <location>
        <begin position="703"/>
        <end position="738"/>
    </location>
</feature>
<dbReference type="VEuPathDB" id="TriTrypDB:Lsey_0328_0040"/>
<dbReference type="EMBL" id="LJSK01000328">
    <property type="protein sequence ID" value="KPI83760.1"/>
    <property type="molecule type" value="Genomic_DNA"/>
</dbReference>
<keyword evidence="1" id="KW-0175">Coiled coil</keyword>
<sequence length="1974" mass="210589">MQTSAKDAAAHTAADLDAMDDKMRRFGLDVDHIGGPSATASQGQSSEDYLRRIRAAKAEKQQAQLDHVARQAVAIEKHHSANSATTSAGKAASTHSAEMAVADKALLAGDMAEVAVRVRQDFQKSVLQQTRAEHMVQAAQQLQQLQQLPQKQPTRQASTFVSIPAEQAAMAATTTLSNRGSKEMATWSSTALARAEARRQAITPWCAEVAQGIVELAIVVSDHRHLPAVGLAGRPVYRLQQDVGVTQWRDWVEQLVFSRAAAASTAAMLEAKAAAAAADGNGGAGHDGSDLAAGAASAHAQAASEAKAVQREATRCIEVAAQLEAEEAAQVQQKAVMSVLSKLQIEVARQRRAAEEAVRREADEPQLSADPSVDGGDTTVVKLRGGEVLPGWTQRMPPAGCFVYGDDLSGARLLSDTIEVYVQRSLYVAQQNATPTGKTSHHMSHVTIAATDASEDSHRGSVGEGPDAAASIASAGKAATSTDPFAHFTVTEIGVENWEGGEGGIKVTYVTPKTLMGTVTVANVGGDGRRNGSASRGARSLTHGSSSTGAVGGLQGNNAASSNAGGGGCSSSIRGGRRGSTVAADRYRTTEQQLAEAAVKELVRVHQHNLDVLMGVKVPSSTPTAASFAEAAPSSTAEGEEAAPESARTPLQTLLLVGFPDSAAFAEHFADRLRTATAAAETEMLEAEARRRAAEQHAVITSAAAENAKQRGSASKSTKAAPVTPPRQRASRSPKAAVEAEEGTVSALVEQLRLSFALPPLSVLSVFLTYDLPTRQRLLKDAIFSPEQQQQQLVARGLCDGGEEDAAAAMSAASSACELMHPIYHPRRVDEREVEPSRAESFRRTVGGGAGAPATPTPLQFFASTTASPHGFPRAVDTWSVPLLRTELEQQDARQHLQRQAWTAAVASAFVKRSRDAACNGVDPRNVPVSFYAAGKRRKTLPGNVALDIERSPHGSRHSSIMSPAKAADGMAVPLSPLEPPAATENGTKPSPSHLLPRVLFFARGLDVSSVATPTAIAVDSAADMGTLGGAVWLSSVASIVGAGTAMTNENVGDLLNITARAVTVDQILAQLHSLCRPAGGRALSSDALVPHQLQEPFRLGDYRLPYAVCLRLCQVHEAYCSLLPEPSIVLRTDRSWARQGSDSVMKVTTAALRAEMESWRALLQYAEDLFSLLAFDVFHEDDEAANSNNAVDHEGQRFMATAGMLSSTAYFANIDRSYMLAKAAIAQHTLRAVARIQFCLTLLLRLSLDVCVAQLAESVRLFCAALERQVHSKASAHTASTSASASGNGNVAEKLLSSVPRLPEETARELVALLYVAEAATSQEREGACKRFDERLSQVYWADVKKELISGLLQYFKQRAGEQTVTESAATEAQSSGDPLDASKPAVQPAARSIPMDNISIIAEVLLQHATTTPNLFTRLTLILQELQQKTQSLQGGADAWVERLYHDVLAAQSGNIAYQQQQKHRRPQSIDQLADGPQVVIDAAATTATAATATHSDPSSQPQPSRWRCGELEVFLANMPQPDASGLVTAPSFQRGLLKNQLPRLWRFLPDGAAALAGQVHYTVPNASSPSADDEHPQRNSRRLIQVPVSLPDTALDAYLIYDCPCRTSSCFTAPFPFLTVENVQCLCALATGYGKTGVASPITSLSMPLKPSFLHLQQWLVDVALNRRCFCEKGRDCKADVNSAPKCTTVHSNTALPLTFTRCATRRVIPPPSSRALRQVILSLPADVLEQVSALGTEPSPPMYITRSSLPTTPHMSAKWVQTQWWWLQNHRAAGAHCSIDDYLRQDVALCWALWRILLCPAPLLKRGSSKGVSANSDAAAALTPADTTSALAPSFLSLLRLLLIGAAGDSNSREERVRCVFHCLAVLRCVREGEDEWRTVDEDGNASVAMTIEDELTLTPVEYSLFGMLLAAPVPLQAGETTPCGAATAKGMTDLITDVQLLLQVEDTERVTLPLLLSSRWAQLLLAAHF</sequence>
<feature type="region of interest" description="Disordered" evidence="2">
    <location>
        <begin position="522"/>
        <end position="582"/>
    </location>
</feature>
<feature type="region of interest" description="Disordered" evidence="2">
    <location>
        <begin position="625"/>
        <end position="644"/>
    </location>
</feature>
<reference evidence="3 4" key="1">
    <citation type="journal article" date="2015" name="PLoS Pathog.">
        <title>Leptomonas seymouri: Adaptations to the Dixenous Life Cycle Analyzed by Genome Sequencing, Transcriptome Profiling and Co-infection with Leishmania donovani.</title>
        <authorList>
            <person name="Kraeva N."/>
            <person name="Butenko A."/>
            <person name="Hlavacova J."/>
            <person name="Kostygov A."/>
            <person name="Myskova J."/>
            <person name="Grybchuk D."/>
            <person name="Lestinova T."/>
            <person name="Votypka J."/>
            <person name="Volf P."/>
            <person name="Opperdoes F."/>
            <person name="Flegontov P."/>
            <person name="Lukes J."/>
            <person name="Yurchenko V."/>
        </authorList>
    </citation>
    <scope>NUCLEOTIDE SEQUENCE [LARGE SCALE GENOMIC DNA]</scope>
    <source>
        <strain evidence="3 4">ATCC 30220</strain>
    </source>
</reference>
<evidence type="ECO:0000313" key="3">
    <source>
        <dbReference type="EMBL" id="KPI83760.1"/>
    </source>
</evidence>
<feature type="coiled-coil region" evidence="1">
    <location>
        <begin position="670"/>
        <end position="697"/>
    </location>
</feature>
<dbReference type="OrthoDB" id="273543at2759"/>
<protein>
    <submittedName>
        <fullName evidence="3">Uncharacterized protein</fullName>
    </submittedName>
</protein>
<evidence type="ECO:0000313" key="4">
    <source>
        <dbReference type="Proteomes" id="UP000038009"/>
    </source>
</evidence>
<evidence type="ECO:0000256" key="1">
    <source>
        <dbReference type="SAM" id="Coils"/>
    </source>
</evidence>
<organism evidence="3 4">
    <name type="scientific">Leptomonas seymouri</name>
    <dbReference type="NCBI Taxonomy" id="5684"/>
    <lineage>
        <taxon>Eukaryota</taxon>
        <taxon>Discoba</taxon>
        <taxon>Euglenozoa</taxon>
        <taxon>Kinetoplastea</taxon>
        <taxon>Metakinetoplastina</taxon>
        <taxon>Trypanosomatida</taxon>
        <taxon>Trypanosomatidae</taxon>
        <taxon>Leishmaniinae</taxon>
        <taxon>Leptomonas</taxon>
    </lineage>
</organism>
<feature type="region of interest" description="Disordered" evidence="2">
    <location>
        <begin position="28"/>
        <end position="47"/>
    </location>
</feature>
<accession>A0A0N1I0Z2</accession>
<gene>
    <name evidence="3" type="ORF">ABL78_7195</name>
</gene>
<dbReference type="OMA" id="RAFHCLA"/>
<evidence type="ECO:0000256" key="2">
    <source>
        <dbReference type="SAM" id="MobiDB-lite"/>
    </source>
</evidence>